<dbReference type="Gene3D" id="1.10.443.10">
    <property type="entry name" value="Intergrase catalytic core"/>
    <property type="match status" value="1"/>
</dbReference>
<keyword evidence="2" id="KW-0229">DNA integration</keyword>
<dbReference type="PANTHER" id="PTHR30629">
    <property type="entry name" value="PROPHAGE INTEGRASE"/>
    <property type="match status" value="1"/>
</dbReference>
<dbReference type="KEGG" id="dto:TOL2_C42480"/>
<dbReference type="Proteomes" id="UP000007347">
    <property type="component" value="Chromosome"/>
</dbReference>
<dbReference type="InterPro" id="IPR002104">
    <property type="entry name" value="Integrase_catalytic"/>
</dbReference>
<dbReference type="CDD" id="cd00796">
    <property type="entry name" value="INT_Rci_Hp1_C"/>
    <property type="match status" value="1"/>
</dbReference>
<dbReference type="PANTHER" id="PTHR30629:SF2">
    <property type="entry name" value="PROPHAGE INTEGRASE INTS-RELATED"/>
    <property type="match status" value="1"/>
</dbReference>
<comment type="similarity">
    <text evidence="1">Belongs to the 'phage' integrase family.</text>
</comment>
<organism evidence="6 7">
    <name type="scientific">Desulfobacula toluolica (strain DSM 7467 / Tol2)</name>
    <dbReference type="NCBI Taxonomy" id="651182"/>
    <lineage>
        <taxon>Bacteria</taxon>
        <taxon>Pseudomonadati</taxon>
        <taxon>Thermodesulfobacteriota</taxon>
        <taxon>Desulfobacteria</taxon>
        <taxon>Desulfobacterales</taxon>
        <taxon>Desulfobacteraceae</taxon>
        <taxon>Desulfobacula</taxon>
    </lineage>
</organism>
<dbReference type="AlphaFoldDB" id="K0NCV5"/>
<evidence type="ECO:0000256" key="3">
    <source>
        <dbReference type="ARBA" id="ARBA00023125"/>
    </source>
</evidence>
<gene>
    <name evidence="6" type="ordered locus">TOL2_C42480</name>
</gene>
<dbReference type="PROSITE" id="PS51898">
    <property type="entry name" value="TYR_RECOMBINASE"/>
    <property type="match status" value="1"/>
</dbReference>
<dbReference type="InterPro" id="IPR011010">
    <property type="entry name" value="DNA_brk_join_enz"/>
</dbReference>
<dbReference type="PATRIC" id="fig|651182.5.peg.4998"/>
<name>K0NCV5_DESTT</name>
<dbReference type="STRING" id="651182.TOL2_C42480"/>
<keyword evidence="4" id="KW-0233">DNA recombination</keyword>
<keyword evidence="7" id="KW-1185">Reference proteome</keyword>
<evidence type="ECO:0000313" key="7">
    <source>
        <dbReference type="Proteomes" id="UP000007347"/>
    </source>
</evidence>
<dbReference type="Gene3D" id="1.10.150.130">
    <property type="match status" value="1"/>
</dbReference>
<dbReference type="InterPro" id="IPR013762">
    <property type="entry name" value="Integrase-like_cat_sf"/>
</dbReference>
<sequence>MSKRMKTKYPGVYYRDSQRVGGPGKEKVYYIVFKKDGKMIEEKVGRQYIDDLSPAKAARIRSERIEGKRLSRKEIKEQEEAKKAAEAGKYTIEKLWQEYKLNRPSGKSLKIDQGRYEKYIEPVFGRKEPQEIIKLDVDRVRIKLLKKLSPQTVKHILNLFTWIINYGTKNNLCHGISFHIQKPSVNNEKTEDLTPAELERLLKAIEEDENIEVGNMMKMALYTGMRRGEMFKLQWRNVNLDTGFILLKDPKGGPDQKIPINDIAKDLLNSIVRTKSPYVFPGRHGGMRTTLGVAGRRIRKNAGLPDDFRPMHGLRHVYASMLASSGKVDMYVLQKLMTHKSPKMTQRYAHLRDEALKDGAGQIDDIFKQASEKDKIIKIK</sequence>
<dbReference type="HOGENOM" id="CLU_027562_17_7_7"/>
<evidence type="ECO:0000256" key="1">
    <source>
        <dbReference type="ARBA" id="ARBA00008857"/>
    </source>
</evidence>
<dbReference type="OrthoDB" id="9789256at2"/>
<accession>K0NCV5</accession>
<evidence type="ECO:0000256" key="2">
    <source>
        <dbReference type="ARBA" id="ARBA00022908"/>
    </source>
</evidence>
<dbReference type="InterPro" id="IPR010998">
    <property type="entry name" value="Integrase_recombinase_N"/>
</dbReference>
<evidence type="ECO:0000259" key="5">
    <source>
        <dbReference type="PROSITE" id="PS51898"/>
    </source>
</evidence>
<feature type="domain" description="Tyr recombinase" evidence="5">
    <location>
        <begin position="188"/>
        <end position="361"/>
    </location>
</feature>
<evidence type="ECO:0000256" key="4">
    <source>
        <dbReference type="ARBA" id="ARBA00023172"/>
    </source>
</evidence>
<reference evidence="6 7" key="1">
    <citation type="journal article" date="2013" name="Environ. Microbiol.">
        <title>Complete genome, catabolic sub-proteomes and key-metabolites of Desulfobacula toluolica Tol2, a marine, aromatic compound-degrading, sulfate-reducing bacterium.</title>
        <authorList>
            <person name="Wohlbrand L."/>
            <person name="Jacob J.H."/>
            <person name="Kube M."/>
            <person name="Mussmann M."/>
            <person name="Jarling R."/>
            <person name="Beck A."/>
            <person name="Amann R."/>
            <person name="Wilkes H."/>
            <person name="Reinhardt R."/>
            <person name="Rabus R."/>
        </authorList>
    </citation>
    <scope>NUCLEOTIDE SEQUENCE [LARGE SCALE GENOMIC DNA]</scope>
    <source>
        <strain evidence="7">DSM 7467 / Tol2</strain>
    </source>
</reference>
<dbReference type="EMBL" id="FO203503">
    <property type="protein sequence ID" value="CCK82404.1"/>
    <property type="molecule type" value="Genomic_DNA"/>
</dbReference>
<dbReference type="GO" id="GO:0006310">
    <property type="term" value="P:DNA recombination"/>
    <property type="evidence" value="ECO:0007669"/>
    <property type="project" value="UniProtKB-KW"/>
</dbReference>
<dbReference type="Pfam" id="PF00589">
    <property type="entry name" value="Phage_integrase"/>
    <property type="match status" value="1"/>
</dbReference>
<proteinExistence type="inferred from homology"/>
<dbReference type="InterPro" id="IPR050808">
    <property type="entry name" value="Phage_Integrase"/>
</dbReference>
<dbReference type="GO" id="GO:0015074">
    <property type="term" value="P:DNA integration"/>
    <property type="evidence" value="ECO:0007669"/>
    <property type="project" value="UniProtKB-KW"/>
</dbReference>
<dbReference type="RefSeq" id="WP_014959584.1">
    <property type="nucleotide sequence ID" value="NC_018645.1"/>
</dbReference>
<dbReference type="GO" id="GO:0003677">
    <property type="term" value="F:DNA binding"/>
    <property type="evidence" value="ECO:0007669"/>
    <property type="project" value="UniProtKB-KW"/>
</dbReference>
<evidence type="ECO:0000313" key="6">
    <source>
        <dbReference type="EMBL" id="CCK82404.1"/>
    </source>
</evidence>
<keyword evidence="3" id="KW-0238">DNA-binding</keyword>
<protein>
    <submittedName>
        <fullName evidence="6">Integrase</fullName>
    </submittedName>
</protein>
<dbReference type="SUPFAM" id="SSF56349">
    <property type="entry name" value="DNA breaking-rejoining enzymes"/>
    <property type="match status" value="1"/>
</dbReference>